<dbReference type="SUPFAM" id="SSF52518">
    <property type="entry name" value="Thiamin diphosphate-binding fold (THDP-binding)"/>
    <property type="match status" value="2"/>
</dbReference>
<dbReference type="PANTHER" id="PTHR43452:SF1">
    <property type="entry name" value="PYRUVATE DECARBOXYLASE C186.09-RELATED"/>
    <property type="match status" value="1"/>
</dbReference>
<dbReference type="InterPro" id="IPR047214">
    <property type="entry name" value="TPP_PDC_IPDC"/>
</dbReference>
<keyword evidence="8" id="KW-0210">Decarboxylase</keyword>
<evidence type="ECO:0000256" key="5">
    <source>
        <dbReference type="ARBA" id="ARBA00013202"/>
    </source>
</evidence>
<dbReference type="AlphaFoldDB" id="A0A0B7KH39"/>
<feature type="binding site" evidence="12">
    <location>
        <position position="466"/>
    </location>
    <ligand>
        <name>Mg(2+)</name>
        <dbReference type="ChEBI" id="CHEBI:18420"/>
    </ligand>
</feature>
<dbReference type="InterPro" id="IPR012000">
    <property type="entry name" value="Thiamin_PyroP_enz_cen_dom"/>
</dbReference>
<dbReference type="Pfam" id="PF02776">
    <property type="entry name" value="TPP_enzyme_N"/>
    <property type="match status" value="1"/>
</dbReference>
<evidence type="ECO:0000313" key="17">
    <source>
        <dbReference type="EMBL" id="CEO56454.1"/>
    </source>
</evidence>
<organism evidence="17">
    <name type="scientific">Bionectria ochroleuca</name>
    <name type="common">Gliocladium roseum</name>
    <dbReference type="NCBI Taxonomy" id="29856"/>
    <lineage>
        <taxon>Eukaryota</taxon>
        <taxon>Fungi</taxon>
        <taxon>Dikarya</taxon>
        <taxon>Ascomycota</taxon>
        <taxon>Pezizomycotina</taxon>
        <taxon>Sordariomycetes</taxon>
        <taxon>Hypocreomycetidae</taxon>
        <taxon>Hypocreales</taxon>
        <taxon>Bionectriaceae</taxon>
        <taxon>Clonostachys</taxon>
    </lineage>
</organism>
<evidence type="ECO:0000256" key="2">
    <source>
        <dbReference type="ARBA" id="ARBA00001920"/>
    </source>
</evidence>
<dbReference type="FunFam" id="3.40.50.970:FF:000019">
    <property type="entry name" value="Pyruvate decarboxylase isozyme"/>
    <property type="match status" value="1"/>
</dbReference>
<protein>
    <recommendedName>
        <fullName evidence="6">Pyruvate decarboxylase</fullName>
        <ecNumber evidence="5">4.1.1.1</ecNumber>
    </recommendedName>
</protein>
<dbReference type="SUPFAM" id="SSF52467">
    <property type="entry name" value="DHS-like NAD/FAD-binding domain"/>
    <property type="match status" value="1"/>
</dbReference>
<comment type="cofactor">
    <cofactor evidence="3">
        <name>thiamine diphosphate</name>
        <dbReference type="ChEBI" id="CHEBI:58937"/>
    </cofactor>
</comment>
<feature type="binding site" evidence="12">
    <location>
        <position position="439"/>
    </location>
    <ligand>
        <name>Mg(2+)</name>
        <dbReference type="ChEBI" id="CHEBI:18420"/>
    </ligand>
</feature>
<dbReference type="Pfam" id="PF02775">
    <property type="entry name" value="TPP_enzyme_C"/>
    <property type="match status" value="1"/>
</dbReference>
<dbReference type="InterPro" id="IPR011766">
    <property type="entry name" value="TPP_enzyme_TPP-bd"/>
</dbReference>
<feature type="domain" description="Thiamine pyrophosphate enzyme central" evidence="14">
    <location>
        <begin position="198"/>
        <end position="296"/>
    </location>
</feature>
<dbReference type="GO" id="GO:0030976">
    <property type="term" value="F:thiamine pyrophosphate binding"/>
    <property type="evidence" value="ECO:0007669"/>
    <property type="project" value="InterPro"/>
</dbReference>
<dbReference type="Gene3D" id="3.40.50.1220">
    <property type="entry name" value="TPP-binding domain"/>
    <property type="match status" value="1"/>
</dbReference>
<comment type="catalytic activity">
    <reaction evidence="1">
        <text>a 2-oxocarboxylate + H(+) = an aldehyde + CO2</text>
        <dbReference type="Rhea" id="RHEA:11628"/>
        <dbReference type="ChEBI" id="CHEBI:15378"/>
        <dbReference type="ChEBI" id="CHEBI:16526"/>
        <dbReference type="ChEBI" id="CHEBI:17478"/>
        <dbReference type="ChEBI" id="CHEBI:35179"/>
        <dbReference type="EC" id="4.1.1.1"/>
    </reaction>
</comment>
<evidence type="ECO:0000256" key="12">
    <source>
        <dbReference type="PIRSR" id="PIRSR036565-2"/>
    </source>
</evidence>
<gene>
    <name evidence="17" type="ORF">BN869_000012512_1</name>
</gene>
<dbReference type="PROSITE" id="PS00187">
    <property type="entry name" value="TPP_ENZYMES"/>
    <property type="match status" value="1"/>
</dbReference>
<evidence type="ECO:0000256" key="4">
    <source>
        <dbReference type="ARBA" id="ARBA00007812"/>
    </source>
</evidence>
<dbReference type="Pfam" id="PF00205">
    <property type="entry name" value="TPP_enzyme_M"/>
    <property type="match status" value="1"/>
</dbReference>
<dbReference type="GO" id="GO:0000949">
    <property type="term" value="P:aromatic amino acid family catabolic process to alcohol via Ehrlich pathway"/>
    <property type="evidence" value="ECO:0007669"/>
    <property type="project" value="TreeGrafter"/>
</dbReference>
<evidence type="ECO:0000259" key="15">
    <source>
        <dbReference type="Pfam" id="PF02775"/>
    </source>
</evidence>
<dbReference type="FunFam" id="3.40.50.970:FF:000024">
    <property type="entry name" value="Pyruvate decarboxylase isozyme"/>
    <property type="match status" value="1"/>
</dbReference>
<dbReference type="EMBL" id="CDPU01000067">
    <property type="protein sequence ID" value="CEO56454.1"/>
    <property type="molecule type" value="Genomic_DNA"/>
</dbReference>
<evidence type="ECO:0000259" key="14">
    <source>
        <dbReference type="Pfam" id="PF00205"/>
    </source>
</evidence>
<feature type="domain" description="Thiamine pyrophosphate enzyme N-terminal TPP-binding" evidence="16">
    <location>
        <begin position="4"/>
        <end position="113"/>
    </location>
</feature>
<evidence type="ECO:0000256" key="11">
    <source>
        <dbReference type="ARBA" id="ARBA00023239"/>
    </source>
</evidence>
<evidence type="ECO:0000256" key="9">
    <source>
        <dbReference type="ARBA" id="ARBA00022842"/>
    </source>
</evidence>
<dbReference type="CDD" id="cd07038">
    <property type="entry name" value="TPP_PYR_PDC_IPDC_like"/>
    <property type="match status" value="1"/>
</dbReference>
<dbReference type="PIRSF" id="PIRSF036565">
    <property type="entry name" value="Pyruvt_ip_decrb"/>
    <property type="match status" value="1"/>
</dbReference>
<feature type="binding site" evidence="12">
    <location>
        <position position="468"/>
    </location>
    <ligand>
        <name>Mg(2+)</name>
        <dbReference type="ChEBI" id="CHEBI:18420"/>
    </ligand>
</feature>
<dbReference type="InterPro" id="IPR012001">
    <property type="entry name" value="Thiamin_PyroP_enz_TPP-bd_dom"/>
</dbReference>
<dbReference type="InterPro" id="IPR000399">
    <property type="entry name" value="TPP-bd_CS"/>
</dbReference>
<dbReference type="InterPro" id="IPR047213">
    <property type="entry name" value="TPP_PYR_PDC_IPDC-like"/>
</dbReference>
<dbReference type="GO" id="GO:0005829">
    <property type="term" value="C:cytosol"/>
    <property type="evidence" value="ECO:0007669"/>
    <property type="project" value="TreeGrafter"/>
</dbReference>
<feature type="domain" description="Thiamine pyrophosphate enzyme TPP-binding" evidence="15">
    <location>
        <begin position="408"/>
        <end position="534"/>
    </location>
</feature>
<evidence type="ECO:0000256" key="13">
    <source>
        <dbReference type="RuleBase" id="RU362132"/>
    </source>
</evidence>
<sequence length="563" mass="61272">MPFTVGDYLAERLAGMGICHHFIVPGDYNLILLDKLQQHPSLSEVGCTNELNCSFAAEGYARANGVAACVVTFSVGGFAAFNGVGSAYAENLPVILISGGPNTNDSGRHLLHHTLGEWSFTYQLEMARKITCCAVAITRAEQAPAMIDRAIRTALLESKPAYIEVPTNIAGEECPTPGPITAITGRPSSDTASLEASVAKAVEFLSASKKPVILVGPKVRGTVARLALIKLAEAIGCAVVPQPAAKGRFPEDHPQFAGIFWGQVSTLAADAIVNWADVLICIGTVFTDYSTVGWTAMSTVDKLEVDMSSVTVPGAPAFYSQVWLDDFLARLSETAPWNPATMVEYNRLRLDPPYERASRGLDPLTRKEIARRSQKLVSPETTVFVDTGDSWFNGIHLRLPRGAGFEIEMQWGHIGWSIPAAFGYALAMPKRRVVIVVGDGAFQMTAQEVSQMIRWRVPIIILLMNNKGYTIEVEIHDGLYNRIQNWKYASLVQAFNGEEGGGRALSFEVSTVYHFIEALDKAIVHVDGPTLIECTIDQDDCSRDLITWGHFVAAANSRPPEKD</sequence>
<evidence type="ECO:0000256" key="3">
    <source>
        <dbReference type="ARBA" id="ARBA00001964"/>
    </source>
</evidence>
<comment type="cofactor">
    <cofactor evidence="2">
        <name>a metal cation</name>
        <dbReference type="ChEBI" id="CHEBI:25213"/>
    </cofactor>
</comment>
<dbReference type="FunFam" id="3.40.50.1220:FF:000009">
    <property type="entry name" value="Pyruvate decarboxylase 1"/>
    <property type="match status" value="1"/>
</dbReference>
<dbReference type="CDD" id="cd02005">
    <property type="entry name" value="TPP_PDC_IPDC"/>
    <property type="match status" value="1"/>
</dbReference>
<dbReference type="GO" id="GO:0000287">
    <property type="term" value="F:magnesium ion binding"/>
    <property type="evidence" value="ECO:0007669"/>
    <property type="project" value="InterPro"/>
</dbReference>
<name>A0A0B7KH39_BIOOC</name>
<dbReference type="Gene3D" id="3.40.50.970">
    <property type="match status" value="2"/>
</dbReference>
<comment type="cofactor">
    <cofactor evidence="12">
        <name>Mg(2+)</name>
        <dbReference type="ChEBI" id="CHEBI:18420"/>
    </cofactor>
    <text evidence="12">Binds 1 Mg(2+) per subunit.</text>
</comment>
<dbReference type="PANTHER" id="PTHR43452">
    <property type="entry name" value="PYRUVATE DECARBOXYLASE"/>
    <property type="match status" value="1"/>
</dbReference>
<evidence type="ECO:0000256" key="10">
    <source>
        <dbReference type="ARBA" id="ARBA00023052"/>
    </source>
</evidence>
<dbReference type="EC" id="4.1.1.1" evidence="5"/>
<proteinExistence type="inferred from homology"/>
<reference evidence="17" key="1">
    <citation type="submission" date="2015-01" db="EMBL/GenBank/DDBJ databases">
        <authorList>
            <person name="Durling Mikael"/>
        </authorList>
    </citation>
    <scope>NUCLEOTIDE SEQUENCE</scope>
</reference>
<dbReference type="InterPro" id="IPR012110">
    <property type="entry name" value="PDC/IPDC-like"/>
</dbReference>
<dbReference type="GO" id="GO:0004737">
    <property type="term" value="F:pyruvate decarboxylase activity"/>
    <property type="evidence" value="ECO:0007669"/>
    <property type="project" value="UniProtKB-EC"/>
</dbReference>
<evidence type="ECO:0000256" key="8">
    <source>
        <dbReference type="ARBA" id="ARBA00022793"/>
    </source>
</evidence>
<dbReference type="InterPro" id="IPR029035">
    <property type="entry name" value="DHS-like_NAD/FAD-binding_dom"/>
</dbReference>
<evidence type="ECO:0000256" key="7">
    <source>
        <dbReference type="ARBA" id="ARBA00022723"/>
    </source>
</evidence>
<evidence type="ECO:0000259" key="16">
    <source>
        <dbReference type="Pfam" id="PF02776"/>
    </source>
</evidence>
<keyword evidence="9 12" id="KW-0460">Magnesium</keyword>
<accession>A0A0B7KH39</accession>
<keyword evidence="10 13" id="KW-0786">Thiamine pyrophosphate</keyword>
<dbReference type="InterPro" id="IPR029061">
    <property type="entry name" value="THDP-binding"/>
</dbReference>
<evidence type="ECO:0000256" key="6">
    <source>
        <dbReference type="ARBA" id="ARBA00014422"/>
    </source>
</evidence>
<evidence type="ECO:0000256" key="1">
    <source>
        <dbReference type="ARBA" id="ARBA00001041"/>
    </source>
</evidence>
<keyword evidence="7 12" id="KW-0479">Metal-binding</keyword>
<comment type="similarity">
    <text evidence="4 13">Belongs to the TPP enzyme family.</text>
</comment>
<keyword evidence="11" id="KW-0456">Lyase</keyword>